<dbReference type="PROSITE" id="PS51029">
    <property type="entry name" value="MADF"/>
    <property type="match status" value="1"/>
</dbReference>
<name>A0A9P0HUE2_SPOLI</name>
<dbReference type="PANTHER" id="PTHR21505">
    <property type="entry name" value="MADF DOMAIN-CONTAINING PROTEIN-RELATED"/>
    <property type="match status" value="1"/>
</dbReference>
<dbReference type="AlphaFoldDB" id="A0A9P0HUE2"/>
<evidence type="ECO:0000313" key="3">
    <source>
        <dbReference type="Proteomes" id="UP001153321"/>
    </source>
</evidence>
<protein>
    <recommendedName>
        <fullName evidence="1">MADF domain-containing protein</fullName>
    </recommendedName>
</protein>
<dbReference type="InterPro" id="IPR006578">
    <property type="entry name" value="MADF-dom"/>
</dbReference>
<sequence length="113" mass="13455">MEWTEENCLRLIETYKRFPVLWDPKDQYYYRKNLKNYAWKEIGAIMGSDHEQCHSKLLSLLSSFRREKGKSQKSKGTGKGASETYKSRWFAYDAFSFLADRDKPRKRLNTVSN</sequence>
<dbReference type="EMBL" id="LR824532">
    <property type="protein sequence ID" value="CAH1634674.1"/>
    <property type="molecule type" value="Genomic_DNA"/>
</dbReference>
<proteinExistence type="predicted"/>
<gene>
    <name evidence="2" type="ORF">SPLIT_LOCUS36</name>
</gene>
<dbReference type="Pfam" id="PF10545">
    <property type="entry name" value="MADF_DNA_bdg"/>
    <property type="match status" value="1"/>
</dbReference>
<accession>A0A9P0HUE2</accession>
<organism evidence="2 3">
    <name type="scientific">Spodoptera littoralis</name>
    <name type="common">Egyptian cotton leafworm</name>
    <dbReference type="NCBI Taxonomy" id="7109"/>
    <lineage>
        <taxon>Eukaryota</taxon>
        <taxon>Metazoa</taxon>
        <taxon>Ecdysozoa</taxon>
        <taxon>Arthropoda</taxon>
        <taxon>Hexapoda</taxon>
        <taxon>Insecta</taxon>
        <taxon>Pterygota</taxon>
        <taxon>Neoptera</taxon>
        <taxon>Endopterygota</taxon>
        <taxon>Lepidoptera</taxon>
        <taxon>Glossata</taxon>
        <taxon>Ditrysia</taxon>
        <taxon>Noctuoidea</taxon>
        <taxon>Noctuidae</taxon>
        <taxon>Amphipyrinae</taxon>
        <taxon>Spodoptera</taxon>
    </lineage>
</organism>
<keyword evidence="3" id="KW-1185">Reference proteome</keyword>
<feature type="domain" description="MADF" evidence="1">
    <location>
        <begin position="10"/>
        <end position="103"/>
    </location>
</feature>
<dbReference type="PANTHER" id="PTHR21505:SF15">
    <property type="entry name" value="RE18252P"/>
    <property type="match status" value="1"/>
</dbReference>
<evidence type="ECO:0000313" key="2">
    <source>
        <dbReference type="EMBL" id="CAH1634674.1"/>
    </source>
</evidence>
<reference evidence="2" key="1">
    <citation type="submission" date="2022-02" db="EMBL/GenBank/DDBJ databases">
        <authorList>
            <person name="King R."/>
        </authorList>
    </citation>
    <scope>NUCLEOTIDE SEQUENCE</scope>
</reference>
<evidence type="ECO:0000259" key="1">
    <source>
        <dbReference type="PROSITE" id="PS51029"/>
    </source>
</evidence>
<dbReference type="Proteomes" id="UP001153321">
    <property type="component" value="Chromosome 1"/>
</dbReference>
<dbReference type="SMART" id="SM00595">
    <property type="entry name" value="MADF"/>
    <property type="match status" value="1"/>
</dbReference>